<accession>A0A0C3B5S8</accession>
<reference evidence="3" key="2">
    <citation type="submission" date="2015-01" db="EMBL/GenBank/DDBJ databases">
        <title>Evolutionary Origins and Diversification of the Mycorrhizal Mutualists.</title>
        <authorList>
            <consortium name="DOE Joint Genome Institute"/>
            <consortium name="Mycorrhizal Genomics Consortium"/>
            <person name="Kohler A."/>
            <person name="Kuo A."/>
            <person name="Nagy L.G."/>
            <person name="Floudas D."/>
            <person name="Copeland A."/>
            <person name="Barry K.W."/>
            <person name="Cichocki N."/>
            <person name="Veneault-Fourrey C."/>
            <person name="LaButti K."/>
            <person name="Lindquist E.A."/>
            <person name="Lipzen A."/>
            <person name="Lundell T."/>
            <person name="Morin E."/>
            <person name="Murat C."/>
            <person name="Riley R."/>
            <person name="Ohm R."/>
            <person name="Sun H."/>
            <person name="Tunlid A."/>
            <person name="Henrissat B."/>
            <person name="Grigoriev I.V."/>
            <person name="Hibbett D.S."/>
            <person name="Martin F."/>
        </authorList>
    </citation>
    <scope>NUCLEOTIDE SEQUENCE [LARGE SCALE GENOMIC DNA]</scope>
    <source>
        <strain evidence="3">MAFF 305830</strain>
    </source>
</reference>
<proteinExistence type="predicted"/>
<feature type="transmembrane region" description="Helical" evidence="1">
    <location>
        <begin position="213"/>
        <end position="237"/>
    </location>
</feature>
<sequence>MVTLKPAAAFSVLFPIVGAALWTVYGQTFSSGAASVLLKPDECPYPPKYFSDSQLKYTGVPYIDQAACIGVEFMKVALFRRNQPFTVYFTAAMASSFLVLNIEGLRRDGPSLWFPFATSILSIHLFGEGIIMPLAWIFIFFSSYRDARRPMVAPDAEALFLSHIFGYLFPTALMIITAHELTILLWSMCPLLTLLIQRTWLSIRPPTTASGFWTTQLALGTTMLTSTAVHLTMMVTFSRQFSPQAIMDWLPAWTIADAKALTTEAIVLQVLQWDFLWMNLAAIVAGFLYADSWPEYLLYVMAAPMLLLGFGPGAVISGMWMWREWKLSILEEAEIEALKAADKKEE</sequence>
<keyword evidence="1" id="KW-0472">Membrane</keyword>
<feature type="transmembrane region" description="Helical" evidence="1">
    <location>
        <begin position="159"/>
        <end position="176"/>
    </location>
</feature>
<feature type="transmembrane region" description="Helical" evidence="1">
    <location>
        <begin position="270"/>
        <end position="290"/>
    </location>
</feature>
<protein>
    <submittedName>
        <fullName evidence="2">Uncharacterized protein</fullName>
    </submittedName>
</protein>
<evidence type="ECO:0000313" key="3">
    <source>
        <dbReference type="Proteomes" id="UP000054097"/>
    </source>
</evidence>
<gene>
    <name evidence="2" type="ORF">M408DRAFT_20511</name>
</gene>
<dbReference type="OrthoDB" id="72269at2759"/>
<feature type="transmembrane region" description="Helical" evidence="1">
    <location>
        <begin position="85"/>
        <end position="102"/>
    </location>
</feature>
<evidence type="ECO:0000313" key="2">
    <source>
        <dbReference type="EMBL" id="KIM32185.1"/>
    </source>
</evidence>
<dbReference type="STRING" id="933852.A0A0C3B5S8"/>
<dbReference type="AlphaFoldDB" id="A0A0C3B5S8"/>
<reference evidence="2 3" key="1">
    <citation type="submission" date="2014-04" db="EMBL/GenBank/DDBJ databases">
        <authorList>
            <consortium name="DOE Joint Genome Institute"/>
            <person name="Kuo A."/>
            <person name="Zuccaro A."/>
            <person name="Kohler A."/>
            <person name="Nagy L.G."/>
            <person name="Floudas D."/>
            <person name="Copeland A."/>
            <person name="Barry K.W."/>
            <person name="Cichocki N."/>
            <person name="Veneault-Fourrey C."/>
            <person name="LaButti K."/>
            <person name="Lindquist E.A."/>
            <person name="Lipzen A."/>
            <person name="Lundell T."/>
            <person name="Morin E."/>
            <person name="Murat C."/>
            <person name="Sun H."/>
            <person name="Tunlid A."/>
            <person name="Henrissat B."/>
            <person name="Grigoriev I.V."/>
            <person name="Hibbett D.S."/>
            <person name="Martin F."/>
            <person name="Nordberg H.P."/>
            <person name="Cantor M.N."/>
            <person name="Hua S.X."/>
        </authorList>
    </citation>
    <scope>NUCLEOTIDE SEQUENCE [LARGE SCALE GENOMIC DNA]</scope>
    <source>
        <strain evidence="2 3">MAFF 305830</strain>
    </source>
</reference>
<dbReference type="Proteomes" id="UP000054097">
    <property type="component" value="Unassembled WGS sequence"/>
</dbReference>
<feature type="transmembrane region" description="Helical" evidence="1">
    <location>
        <begin position="296"/>
        <end position="322"/>
    </location>
</feature>
<evidence type="ECO:0000256" key="1">
    <source>
        <dbReference type="SAM" id="Phobius"/>
    </source>
</evidence>
<feature type="transmembrane region" description="Helical" evidence="1">
    <location>
        <begin position="114"/>
        <end position="139"/>
    </location>
</feature>
<organism evidence="2 3">
    <name type="scientific">Serendipita vermifera MAFF 305830</name>
    <dbReference type="NCBI Taxonomy" id="933852"/>
    <lineage>
        <taxon>Eukaryota</taxon>
        <taxon>Fungi</taxon>
        <taxon>Dikarya</taxon>
        <taxon>Basidiomycota</taxon>
        <taxon>Agaricomycotina</taxon>
        <taxon>Agaricomycetes</taxon>
        <taxon>Sebacinales</taxon>
        <taxon>Serendipitaceae</taxon>
        <taxon>Serendipita</taxon>
    </lineage>
</organism>
<keyword evidence="1" id="KW-0812">Transmembrane</keyword>
<dbReference type="HOGENOM" id="CLU_051717_0_0_1"/>
<keyword evidence="3" id="KW-1185">Reference proteome</keyword>
<keyword evidence="1" id="KW-1133">Transmembrane helix</keyword>
<name>A0A0C3B5S8_SERVB</name>
<dbReference type="EMBL" id="KN824280">
    <property type="protein sequence ID" value="KIM32185.1"/>
    <property type="molecule type" value="Genomic_DNA"/>
</dbReference>